<feature type="active site" description="Schiff-base intermediate with DNA" evidence="15">
    <location>
        <position position="2"/>
    </location>
</feature>
<dbReference type="GO" id="GO:0034039">
    <property type="term" value="F:8-oxo-7,8-dihydroguanine DNA N-glycosylase activity"/>
    <property type="evidence" value="ECO:0007669"/>
    <property type="project" value="TreeGrafter"/>
</dbReference>
<evidence type="ECO:0000256" key="6">
    <source>
        <dbReference type="ARBA" id="ARBA00022771"/>
    </source>
</evidence>
<evidence type="ECO:0000256" key="9">
    <source>
        <dbReference type="ARBA" id="ARBA00023125"/>
    </source>
</evidence>
<dbReference type="PROSITE" id="PS51068">
    <property type="entry name" value="FPG_CAT"/>
    <property type="match status" value="1"/>
</dbReference>
<dbReference type="HAMAP" id="MF_00103">
    <property type="entry name" value="Fapy_DNA_glycosyl"/>
    <property type="match status" value="1"/>
</dbReference>
<dbReference type="InterPro" id="IPR020629">
    <property type="entry name" value="FPG_Glyclase"/>
</dbReference>
<evidence type="ECO:0000313" key="18">
    <source>
        <dbReference type="EMBL" id="BCX87809.1"/>
    </source>
</evidence>
<dbReference type="InterPro" id="IPR015887">
    <property type="entry name" value="DNA_glyclase_Znf_dom_DNA_BS"/>
</dbReference>
<evidence type="ECO:0000256" key="8">
    <source>
        <dbReference type="ARBA" id="ARBA00022833"/>
    </source>
</evidence>
<feature type="binding site" evidence="15">
    <location>
        <position position="90"/>
    </location>
    <ligand>
        <name>DNA</name>
        <dbReference type="ChEBI" id="CHEBI:16991"/>
    </ligand>
</feature>
<dbReference type="SMART" id="SM01232">
    <property type="entry name" value="H2TH"/>
    <property type="match status" value="1"/>
</dbReference>
<sequence length="270" mass="30566">MPELPEVETTRRGLEPHLCGRRIVSAQVRQPRLRWPVPEDLAGQVCGRTVRALKRRGKYLLLQLETGHLIVHLGMSGSLRLTDTSTFGRHDHVIFTLDDDRRLVLRDPRRFGAVLWWPGPVEAYPLLRDLGPEPLGADFDGAWLYRRSRGSRRAVKQFLMDQHVVVGIGNIYANEALFAAGIDPRRPAGRIGRRRYDRLAAAVKAVLERAIDQGGTTLRDFVNDKGQPGYFQLALQVYGREGQSCPCCHTPIERITLGQRATYLCPRCQR</sequence>
<keyword evidence="5 15" id="KW-0227">DNA damage</keyword>
<dbReference type="EMBL" id="AP024718">
    <property type="protein sequence ID" value="BCX87809.1"/>
    <property type="molecule type" value="Genomic_DNA"/>
</dbReference>
<keyword evidence="6 15" id="KW-0863">Zinc-finger</keyword>
<evidence type="ECO:0000256" key="11">
    <source>
        <dbReference type="ARBA" id="ARBA00023239"/>
    </source>
</evidence>
<keyword evidence="10 15" id="KW-0234">DNA repair</keyword>
<comment type="cofactor">
    <cofactor evidence="15">
        <name>Zn(2+)</name>
        <dbReference type="ChEBI" id="CHEBI:29105"/>
    </cofactor>
    <text evidence="15">Binds 1 zinc ion per subunit.</text>
</comment>
<evidence type="ECO:0000256" key="13">
    <source>
        <dbReference type="ARBA" id="ARBA00023295"/>
    </source>
</evidence>
<evidence type="ECO:0000256" key="14">
    <source>
        <dbReference type="ARBA" id="ARBA00044632"/>
    </source>
</evidence>
<dbReference type="EC" id="3.2.2.23" evidence="15"/>
<dbReference type="EC" id="4.2.99.18" evidence="15"/>
<dbReference type="InterPro" id="IPR000214">
    <property type="entry name" value="Znf_DNA_glyclase/AP_lyase"/>
</dbReference>
<dbReference type="InterPro" id="IPR010663">
    <property type="entry name" value="Znf_FPG/IleRS"/>
</dbReference>
<dbReference type="KEGG" id="meiy:MIN45_P0176"/>
<name>A0AAU9CUQ4_9GAMM</name>
<accession>A0AAU9CUQ4</accession>
<dbReference type="Pfam" id="PF06827">
    <property type="entry name" value="zf-FPG_IleRS"/>
    <property type="match status" value="1"/>
</dbReference>
<keyword evidence="19" id="KW-1185">Reference proteome</keyword>
<evidence type="ECO:0000256" key="10">
    <source>
        <dbReference type="ARBA" id="ARBA00023204"/>
    </source>
</evidence>
<feature type="domain" description="FPG-type" evidence="16">
    <location>
        <begin position="236"/>
        <end position="270"/>
    </location>
</feature>
<dbReference type="AlphaFoldDB" id="A0AAU9CUQ4"/>
<dbReference type="Pfam" id="PF01149">
    <property type="entry name" value="Fapy_DNA_glyco"/>
    <property type="match status" value="1"/>
</dbReference>
<dbReference type="FunFam" id="1.10.8.50:FF:000003">
    <property type="entry name" value="Formamidopyrimidine-DNA glycosylase"/>
    <property type="match status" value="1"/>
</dbReference>
<feature type="active site" description="Proton donor" evidence="15">
    <location>
        <position position="3"/>
    </location>
</feature>
<evidence type="ECO:0000256" key="4">
    <source>
        <dbReference type="ARBA" id="ARBA00022723"/>
    </source>
</evidence>
<dbReference type="Gene3D" id="3.20.190.10">
    <property type="entry name" value="MutM-like, N-terminal"/>
    <property type="match status" value="1"/>
</dbReference>
<keyword evidence="11 15" id="KW-0456">Lyase</keyword>
<comment type="function">
    <text evidence="15">Involved in base excision repair of DNA damaged by oxidation or by mutagenic agents. Acts as DNA glycosylase that recognizes and removes damaged bases. Has a preference for oxidized purines, such as 7,8-dihydro-8-oxoguanine (8-oxoG). Has AP (apurinic/apyrimidinic) lyase activity and introduces nicks in the DNA strand. Cleaves the DNA backbone by beta-delta elimination to generate a single-strand break at the site of the removed base with both 3'- and 5'-phosphates.</text>
</comment>
<dbReference type="SUPFAM" id="SSF57716">
    <property type="entry name" value="Glucocorticoid receptor-like (DNA-binding domain)"/>
    <property type="match status" value="1"/>
</dbReference>
<dbReference type="InterPro" id="IPR010979">
    <property type="entry name" value="Ribosomal_uS13-like_H2TH"/>
</dbReference>
<dbReference type="PANTHER" id="PTHR22993">
    <property type="entry name" value="FORMAMIDOPYRIMIDINE-DNA GLYCOSYLASE"/>
    <property type="match status" value="1"/>
</dbReference>
<comment type="similarity">
    <text evidence="2 15">Belongs to the FPG family.</text>
</comment>
<evidence type="ECO:0000256" key="2">
    <source>
        <dbReference type="ARBA" id="ARBA00009409"/>
    </source>
</evidence>
<comment type="caution">
    <text evidence="15">Lacks conserved residue(s) required for the propagation of feature annotation.</text>
</comment>
<dbReference type="RefSeq" id="WP_286292761.1">
    <property type="nucleotide sequence ID" value="NZ_AP024718.1"/>
</dbReference>
<dbReference type="SUPFAM" id="SSF46946">
    <property type="entry name" value="S13-like H2TH domain"/>
    <property type="match status" value="1"/>
</dbReference>
<dbReference type="PROSITE" id="PS01242">
    <property type="entry name" value="ZF_FPG_1"/>
    <property type="match status" value="1"/>
</dbReference>
<dbReference type="SUPFAM" id="SSF81624">
    <property type="entry name" value="N-terminal domain of MutM-like DNA repair proteins"/>
    <property type="match status" value="1"/>
</dbReference>
<feature type="binding site" evidence="15">
    <location>
        <position position="109"/>
    </location>
    <ligand>
        <name>DNA</name>
        <dbReference type="ChEBI" id="CHEBI:16991"/>
    </ligand>
</feature>
<protein>
    <recommendedName>
        <fullName evidence="15">Formamidopyrimidine-DNA glycosylase</fullName>
        <shortName evidence="15">Fapy-DNA glycosylase</shortName>
        <ecNumber evidence="15">3.2.2.23</ecNumber>
    </recommendedName>
    <alternativeName>
        <fullName evidence="15">DNA-(apurinic or apyrimidinic site) lyase MutM</fullName>
        <shortName evidence="15">AP lyase MutM</shortName>
        <ecNumber evidence="15">4.2.99.18</ecNumber>
    </alternativeName>
</protein>
<evidence type="ECO:0000256" key="12">
    <source>
        <dbReference type="ARBA" id="ARBA00023268"/>
    </source>
</evidence>
<dbReference type="InterPro" id="IPR012319">
    <property type="entry name" value="FPG_cat"/>
</dbReference>
<evidence type="ECO:0000259" key="17">
    <source>
        <dbReference type="PROSITE" id="PS51068"/>
    </source>
</evidence>
<dbReference type="GO" id="GO:0008270">
    <property type="term" value="F:zinc ion binding"/>
    <property type="evidence" value="ECO:0007669"/>
    <property type="project" value="UniProtKB-UniRule"/>
</dbReference>
<dbReference type="FunFam" id="3.20.190.10:FF:000001">
    <property type="entry name" value="Formamidopyrimidine-DNA glycosylase"/>
    <property type="match status" value="1"/>
</dbReference>
<dbReference type="GO" id="GO:0140078">
    <property type="term" value="F:class I DNA-(apurinic or apyrimidinic site) endonuclease activity"/>
    <property type="evidence" value="ECO:0007669"/>
    <property type="project" value="UniProtKB-EC"/>
</dbReference>
<evidence type="ECO:0000313" key="19">
    <source>
        <dbReference type="Proteomes" id="UP001321450"/>
    </source>
</evidence>
<dbReference type="Gene3D" id="1.10.8.50">
    <property type="match status" value="1"/>
</dbReference>
<feature type="active site" description="Proton donor; for delta-elimination activity" evidence="15">
    <location>
        <position position="260"/>
    </location>
</feature>
<feature type="active site" description="Proton donor; for beta-elimination activity" evidence="15">
    <location>
        <position position="58"/>
    </location>
</feature>
<organism evidence="18 19">
    <name type="scientific">Methylomarinovum tepidoasis</name>
    <dbReference type="NCBI Taxonomy" id="2840183"/>
    <lineage>
        <taxon>Bacteria</taxon>
        <taxon>Pseudomonadati</taxon>
        <taxon>Pseudomonadota</taxon>
        <taxon>Gammaproteobacteria</taxon>
        <taxon>Methylococcales</taxon>
        <taxon>Methylothermaceae</taxon>
        <taxon>Methylomarinovum</taxon>
    </lineage>
</organism>
<proteinExistence type="inferred from homology"/>
<comment type="subunit">
    <text evidence="3 15">Monomer.</text>
</comment>
<keyword evidence="8 15" id="KW-0862">Zinc</keyword>
<evidence type="ECO:0000256" key="3">
    <source>
        <dbReference type="ARBA" id="ARBA00011245"/>
    </source>
</evidence>
<dbReference type="Proteomes" id="UP001321450">
    <property type="component" value="Chromosome"/>
</dbReference>
<comment type="catalytic activity">
    <reaction evidence="1 15">
        <text>Hydrolysis of DNA containing ring-opened 7-methylguanine residues, releasing 2,6-diamino-4-hydroxy-5-(N-methyl)formamidopyrimidine.</text>
        <dbReference type="EC" id="3.2.2.23"/>
    </reaction>
</comment>
<dbReference type="PROSITE" id="PS51066">
    <property type="entry name" value="ZF_FPG_2"/>
    <property type="match status" value="1"/>
</dbReference>
<evidence type="ECO:0000256" key="1">
    <source>
        <dbReference type="ARBA" id="ARBA00001668"/>
    </source>
</evidence>
<keyword evidence="4 15" id="KW-0479">Metal-binding</keyword>
<reference evidence="19" key="1">
    <citation type="journal article" date="2024" name="Int. J. Syst. Evol. Microbiol.">
        <title>Methylomarinovum tepidoasis sp. nov., a moderately thermophilic methanotroph of the family Methylothermaceae isolated from a deep-sea hydrothermal field.</title>
        <authorList>
            <person name="Hirayama H."/>
            <person name="Takaki Y."/>
            <person name="Abe M."/>
            <person name="Miyazaki M."/>
            <person name="Uematsu K."/>
            <person name="Matsui Y."/>
            <person name="Takai K."/>
        </authorList>
    </citation>
    <scope>NUCLEOTIDE SEQUENCE [LARGE SCALE GENOMIC DNA]</scope>
    <source>
        <strain evidence="19">IN45</strain>
    </source>
</reference>
<dbReference type="CDD" id="cd08966">
    <property type="entry name" value="EcFpg-like_N"/>
    <property type="match status" value="1"/>
</dbReference>
<evidence type="ECO:0000256" key="7">
    <source>
        <dbReference type="ARBA" id="ARBA00022801"/>
    </source>
</evidence>
<evidence type="ECO:0000256" key="15">
    <source>
        <dbReference type="HAMAP-Rule" id="MF_00103"/>
    </source>
</evidence>
<dbReference type="GO" id="GO:0006284">
    <property type="term" value="P:base-excision repair"/>
    <property type="evidence" value="ECO:0007669"/>
    <property type="project" value="InterPro"/>
</dbReference>
<feature type="domain" description="Formamidopyrimidine-DNA glycosylase catalytic" evidence="17">
    <location>
        <begin position="2"/>
        <end position="112"/>
    </location>
</feature>
<keyword evidence="13 15" id="KW-0326">Glycosidase</keyword>
<evidence type="ECO:0000259" key="16">
    <source>
        <dbReference type="PROSITE" id="PS51066"/>
    </source>
</evidence>
<dbReference type="InterPro" id="IPR015886">
    <property type="entry name" value="H2TH_FPG"/>
</dbReference>
<dbReference type="SMART" id="SM00898">
    <property type="entry name" value="Fapy_DNA_glyco"/>
    <property type="match status" value="1"/>
</dbReference>
<comment type="catalytic activity">
    <reaction evidence="14 15">
        <text>2'-deoxyribonucleotide-(2'-deoxyribose 5'-phosphate)-2'-deoxyribonucleotide-DNA = a 3'-end 2'-deoxyribonucleotide-(2,3-dehydro-2,3-deoxyribose 5'-phosphate)-DNA + a 5'-end 5'-phospho-2'-deoxyribonucleoside-DNA + H(+)</text>
        <dbReference type="Rhea" id="RHEA:66592"/>
        <dbReference type="Rhea" id="RHEA-COMP:13180"/>
        <dbReference type="Rhea" id="RHEA-COMP:16897"/>
        <dbReference type="Rhea" id="RHEA-COMP:17067"/>
        <dbReference type="ChEBI" id="CHEBI:15378"/>
        <dbReference type="ChEBI" id="CHEBI:136412"/>
        <dbReference type="ChEBI" id="CHEBI:157695"/>
        <dbReference type="ChEBI" id="CHEBI:167181"/>
        <dbReference type="EC" id="4.2.99.18"/>
    </reaction>
</comment>
<dbReference type="NCBIfam" id="TIGR00577">
    <property type="entry name" value="fpg"/>
    <property type="match status" value="1"/>
</dbReference>
<keyword evidence="9 15" id="KW-0238">DNA-binding</keyword>
<keyword evidence="12 15" id="KW-0511">Multifunctional enzyme</keyword>
<evidence type="ECO:0000256" key="5">
    <source>
        <dbReference type="ARBA" id="ARBA00022763"/>
    </source>
</evidence>
<dbReference type="GO" id="GO:0003684">
    <property type="term" value="F:damaged DNA binding"/>
    <property type="evidence" value="ECO:0007669"/>
    <property type="project" value="InterPro"/>
</dbReference>
<dbReference type="PANTHER" id="PTHR22993:SF9">
    <property type="entry name" value="FORMAMIDOPYRIMIDINE-DNA GLYCOSYLASE"/>
    <property type="match status" value="1"/>
</dbReference>
<dbReference type="NCBIfam" id="NF002211">
    <property type="entry name" value="PRK01103.1"/>
    <property type="match status" value="1"/>
</dbReference>
<gene>
    <name evidence="15" type="primary">mutM</name>
    <name evidence="15" type="synonym">fpg</name>
    <name evidence="18" type="ORF">MIN45_P0176</name>
</gene>
<dbReference type="Pfam" id="PF06831">
    <property type="entry name" value="H2TH"/>
    <property type="match status" value="1"/>
</dbReference>
<dbReference type="InterPro" id="IPR035937">
    <property type="entry name" value="FPG_N"/>
</dbReference>
<keyword evidence="7 15" id="KW-0378">Hydrolase</keyword>